<evidence type="ECO:0000256" key="3">
    <source>
        <dbReference type="SAM" id="MobiDB-lite"/>
    </source>
</evidence>
<name>F2NQ03_MARHT</name>
<dbReference type="EC" id="1.15.1.1" evidence="2"/>
<keyword evidence="2 5" id="KW-0560">Oxidoreductase</keyword>
<dbReference type="Gene3D" id="2.60.40.200">
    <property type="entry name" value="Superoxide dismutase, copper/zinc binding domain"/>
    <property type="match status" value="1"/>
</dbReference>
<comment type="similarity">
    <text evidence="1 2">Belongs to the Cu-Zn superoxide dismutase family.</text>
</comment>
<dbReference type="CDD" id="cd00305">
    <property type="entry name" value="Cu-Zn_Superoxide_Dismutase"/>
    <property type="match status" value="1"/>
</dbReference>
<dbReference type="InterPro" id="IPR001424">
    <property type="entry name" value="SOD_Cu_Zn_dom"/>
</dbReference>
<feature type="compositionally biased region" description="Low complexity" evidence="3">
    <location>
        <begin position="33"/>
        <end position="48"/>
    </location>
</feature>
<keyword evidence="2" id="KW-0186">Copper</keyword>
<keyword evidence="2" id="KW-0479">Metal-binding</keyword>
<dbReference type="InterPro" id="IPR024134">
    <property type="entry name" value="SOD_Cu/Zn_/chaperone"/>
</dbReference>
<dbReference type="STRING" id="869210.Marky_0350"/>
<comment type="function">
    <text evidence="2">Destroys radicals which are normally produced within the cells and which are toxic to biological systems.</text>
</comment>
<dbReference type="SUPFAM" id="SSF49329">
    <property type="entry name" value="Cu,Zn superoxide dismutase-like"/>
    <property type="match status" value="1"/>
</dbReference>
<protein>
    <recommendedName>
        <fullName evidence="2">Superoxide dismutase [Cu-Zn]</fullName>
        <ecNumber evidence="2">1.15.1.1</ecNumber>
    </recommendedName>
</protein>
<feature type="domain" description="Superoxide dismutase copper/zinc binding" evidence="4">
    <location>
        <begin position="52"/>
        <end position="182"/>
    </location>
</feature>
<evidence type="ECO:0000256" key="1">
    <source>
        <dbReference type="ARBA" id="ARBA00010457"/>
    </source>
</evidence>
<accession>F2NQ03</accession>
<evidence type="ECO:0000313" key="5">
    <source>
        <dbReference type="EMBL" id="AEB11104.1"/>
    </source>
</evidence>
<dbReference type="OrthoDB" id="9792957at2"/>
<evidence type="ECO:0000259" key="4">
    <source>
        <dbReference type="Pfam" id="PF00080"/>
    </source>
</evidence>
<keyword evidence="6" id="KW-1185">Reference proteome</keyword>
<dbReference type="InterPro" id="IPR036423">
    <property type="entry name" value="SOD-like_Cu/Zn_dom_sf"/>
</dbReference>
<dbReference type="HOGENOM" id="CLU_056632_8_1_0"/>
<evidence type="ECO:0000313" key="6">
    <source>
        <dbReference type="Proteomes" id="UP000007030"/>
    </source>
</evidence>
<dbReference type="RefSeq" id="WP_013703159.1">
    <property type="nucleotide sequence ID" value="NC_015387.1"/>
</dbReference>
<dbReference type="PROSITE" id="PS00087">
    <property type="entry name" value="SOD_CU_ZN_1"/>
    <property type="match status" value="1"/>
</dbReference>
<sequence length="187" mass="18951">MNRSIGLLILAVIIAALFLVLRRSPAPNPPAAASPTTTEALAPLAPTSGSSVQGTVRFTQTDQGLRIVAEVSGLEPNTQHGFHIHEVGDCSAPDASSAGGHYNPTASAHGSPDSPEHHAGDLGNLEAGEDGRARYERTMADLALEGGLASVLGLSVVVHANPDDLTTQPSGNAGPRVACGVIEAAEG</sequence>
<dbReference type="EMBL" id="CP002630">
    <property type="protein sequence ID" value="AEB11104.1"/>
    <property type="molecule type" value="Genomic_DNA"/>
</dbReference>
<dbReference type="InterPro" id="IPR018152">
    <property type="entry name" value="SOD_Cu/Zn_BS"/>
</dbReference>
<proteinExistence type="inferred from homology"/>
<gene>
    <name evidence="5" type="ordered locus">Marky_0350</name>
</gene>
<keyword evidence="2" id="KW-0862">Zinc</keyword>
<reference evidence="5 6" key="1">
    <citation type="journal article" date="2012" name="Stand. Genomic Sci.">
        <title>Complete genome sequence of the aerobic, heterotroph Marinithermus hydrothermalis type strain (T1(T)) from a deep-sea hydrothermal vent chimney.</title>
        <authorList>
            <person name="Copeland A."/>
            <person name="Gu W."/>
            <person name="Yasawong M."/>
            <person name="Lapidus A."/>
            <person name="Lucas S."/>
            <person name="Deshpande S."/>
            <person name="Pagani I."/>
            <person name="Tapia R."/>
            <person name="Cheng J.F."/>
            <person name="Goodwin L.A."/>
            <person name="Pitluck S."/>
            <person name="Liolios K."/>
            <person name="Ivanova N."/>
            <person name="Mavromatis K."/>
            <person name="Mikhailova N."/>
            <person name="Pati A."/>
            <person name="Chen A."/>
            <person name="Palaniappan K."/>
            <person name="Land M."/>
            <person name="Pan C."/>
            <person name="Brambilla E.M."/>
            <person name="Rohde M."/>
            <person name="Tindall B.J."/>
            <person name="Sikorski J."/>
            <person name="Goker M."/>
            <person name="Detter J.C."/>
            <person name="Bristow J."/>
            <person name="Eisen J.A."/>
            <person name="Markowitz V."/>
            <person name="Hugenholtz P."/>
            <person name="Kyrpides N.C."/>
            <person name="Klenk H.P."/>
            <person name="Woyke T."/>
        </authorList>
    </citation>
    <scope>NUCLEOTIDE SEQUENCE [LARGE SCALE GENOMIC DNA]</scope>
    <source>
        <strain evidence="6">DSM 14884 / JCM 11576 / T1</strain>
    </source>
</reference>
<dbReference type="PRINTS" id="PR00068">
    <property type="entry name" value="CUZNDISMTASE"/>
</dbReference>
<dbReference type="Pfam" id="PF00080">
    <property type="entry name" value="Sod_Cu"/>
    <property type="match status" value="1"/>
</dbReference>
<dbReference type="GO" id="GO:0005507">
    <property type="term" value="F:copper ion binding"/>
    <property type="evidence" value="ECO:0007669"/>
    <property type="project" value="InterPro"/>
</dbReference>
<dbReference type="eggNOG" id="COG2032">
    <property type="taxonomic scope" value="Bacteria"/>
</dbReference>
<organism evidence="5 6">
    <name type="scientific">Marinithermus hydrothermalis (strain DSM 14884 / JCM 11576 / T1)</name>
    <dbReference type="NCBI Taxonomy" id="869210"/>
    <lineage>
        <taxon>Bacteria</taxon>
        <taxon>Thermotogati</taxon>
        <taxon>Deinococcota</taxon>
        <taxon>Deinococci</taxon>
        <taxon>Thermales</taxon>
        <taxon>Thermaceae</taxon>
        <taxon>Marinithermus</taxon>
    </lineage>
</organism>
<dbReference type="Proteomes" id="UP000007030">
    <property type="component" value="Chromosome"/>
</dbReference>
<dbReference type="KEGG" id="mhd:Marky_0350"/>
<dbReference type="PROSITE" id="PS00332">
    <property type="entry name" value="SOD_CU_ZN_2"/>
    <property type="match status" value="1"/>
</dbReference>
<dbReference type="AlphaFoldDB" id="F2NQ03"/>
<comment type="cofactor">
    <cofactor evidence="2">
        <name>Cu cation</name>
        <dbReference type="ChEBI" id="CHEBI:23378"/>
    </cofactor>
    <text evidence="2">Binds 1 copper ion per subunit.</text>
</comment>
<dbReference type="PANTHER" id="PTHR10003">
    <property type="entry name" value="SUPEROXIDE DISMUTASE CU-ZN -RELATED"/>
    <property type="match status" value="1"/>
</dbReference>
<feature type="region of interest" description="Disordered" evidence="3">
    <location>
        <begin position="88"/>
        <end position="126"/>
    </location>
</feature>
<dbReference type="GO" id="GO:0004784">
    <property type="term" value="F:superoxide dismutase activity"/>
    <property type="evidence" value="ECO:0007669"/>
    <property type="project" value="UniProtKB-EC"/>
</dbReference>
<feature type="region of interest" description="Disordered" evidence="3">
    <location>
        <begin position="27"/>
        <end position="53"/>
    </location>
</feature>
<comment type="cofactor">
    <cofactor evidence="2">
        <name>Zn(2+)</name>
        <dbReference type="ChEBI" id="CHEBI:29105"/>
    </cofactor>
    <text evidence="2">Binds 1 zinc ion per subunit.</text>
</comment>
<evidence type="ECO:0000256" key="2">
    <source>
        <dbReference type="RuleBase" id="RU000393"/>
    </source>
</evidence>
<comment type="catalytic activity">
    <reaction evidence="2">
        <text>2 superoxide + 2 H(+) = H2O2 + O2</text>
        <dbReference type="Rhea" id="RHEA:20696"/>
        <dbReference type="ChEBI" id="CHEBI:15378"/>
        <dbReference type="ChEBI" id="CHEBI:15379"/>
        <dbReference type="ChEBI" id="CHEBI:16240"/>
        <dbReference type="ChEBI" id="CHEBI:18421"/>
        <dbReference type="EC" id="1.15.1.1"/>
    </reaction>
</comment>